<dbReference type="Proteomes" id="UP000007434">
    <property type="component" value="Chromosome"/>
</dbReference>
<dbReference type="OrthoDB" id="9810528at2"/>
<organism evidence="2 3">
    <name type="scientific">Halanaerobium hydrogeniformans</name>
    <name type="common">Halanaerobium sp. (strain sapolanicus)</name>
    <dbReference type="NCBI Taxonomy" id="656519"/>
    <lineage>
        <taxon>Bacteria</taxon>
        <taxon>Bacillati</taxon>
        <taxon>Bacillota</taxon>
        <taxon>Clostridia</taxon>
        <taxon>Halanaerobiales</taxon>
        <taxon>Halanaerobiaceae</taxon>
        <taxon>Halanaerobium</taxon>
    </lineage>
</organism>
<reference evidence="2 3" key="1">
    <citation type="submission" date="2010-11" db="EMBL/GenBank/DDBJ databases">
        <title>Complete sequence of Halanaerobium sp. sapolanicus.</title>
        <authorList>
            <consortium name="US DOE Joint Genome Institute"/>
            <person name="Lucas S."/>
            <person name="Copeland A."/>
            <person name="Lapidus A."/>
            <person name="Cheng J.-F."/>
            <person name="Bruce D."/>
            <person name="Goodwin L."/>
            <person name="Pitluck S."/>
            <person name="Davenport K."/>
            <person name="Detter J.C."/>
            <person name="Han C."/>
            <person name="Tapia R."/>
            <person name="Land M."/>
            <person name="Hauser L."/>
            <person name="Jeffries C."/>
            <person name="Kyrpides N."/>
            <person name="Ivanova N."/>
            <person name="Mikhailova N."/>
            <person name="Begemann M.B."/>
            <person name="Mormile M.R."/>
            <person name="Wall J.D."/>
            <person name="Elias D.A."/>
            <person name="Woyke T."/>
        </authorList>
    </citation>
    <scope>NUCLEOTIDE SEQUENCE [LARGE SCALE GENOMIC DNA]</scope>
    <source>
        <strain evidence="3">sapolanicus</strain>
    </source>
</reference>
<dbReference type="STRING" id="656519.Halsa_2058"/>
<dbReference type="eggNOG" id="COG0770">
    <property type="taxonomic scope" value="Bacteria"/>
</dbReference>
<evidence type="ECO:0000313" key="2">
    <source>
        <dbReference type="EMBL" id="ADQ15475.1"/>
    </source>
</evidence>
<dbReference type="EMBL" id="CP002304">
    <property type="protein sequence ID" value="ADQ15475.1"/>
    <property type="molecule type" value="Genomic_DNA"/>
</dbReference>
<dbReference type="RefSeq" id="WP_013406543.1">
    <property type="nucleotide sequence ID" value="NC_014654.1"/>
</dbReference>
<feature type="domain" description="Phospholipase C/D" evidence="1">
    <location>
        <begin position="6"/>
        <end position="171"/>
    </location>
</feature>
<protein>
    <recommendedName>
        <fullName evidence="1">Phospholipase C/D domain-containing protein</fullName>
    </recommendedName>
</protein>
<name>E4RJQ5_HALHG</name>
<keyword evidence="3" id="KW-1185">Reference proteome</keyword>
<dbReference type="KEGG" id="has:Halsa_2058"/>
<accession>E4RJQ5</accession>
<dbReference type="Pfam" id="PF00882">
    <property type="entry name" value="Zn_dep_PLPC"/>
    <property type="match status" value="1"/>
</dbReference>
<dbReference type="HOGENOM" id="CLU_064046_0_0_9"/>
<proteinExistence type="predicted"/>
<sequence>MPDFWTHILAGEKIKKNCENKVLKKLIEENYQLFNLGCQGADILFYKDFWPWKFSKKASKLGSLIHRLSGKDIFEIILKNLKEIQLYDNGEISSNLKKRALLVYFLAFISHYTLDSISHPFILDNGGAGDKHKFIEMKIDLYMIKKYWDKDAAEIDPTTYYQLKSDFKLEIEGFYRAVFTELLYQPYKQGIIEDAYTDLRKYHSLFYDPNKYKYHFLKILNCIYPAELASYSYQLAKDKEFWLEEKYQQFERYFNQALSKSKVYFALVFSYLKEEISLKEALTNFDERDFLGQKK</sequence>
<dbReference type="InterPro" id="IPR029002">
    <property type="entry name" value="PLPC/GPLD1"/>
</dbReference>
<gene>
    <name evidence="2" type="ordered locus">Halsa_2058</name>
</gene>
<dbReference type="AlphaFoldDB" id="E4RJQ5"/>
<evidence type="ECO:0000259" key="1">
    <source>
        <dbReference type="Pfam" id="PF00882"/>
    </source>
</evidence>
<evidence type="ECO:0000313" key="3">
    <source>
        <dbReference type="Proteomes" id="UP000007434"/>
    </source>
</evidence>
<reference evidence="2 3" key="2">
    <citation type="journal article" date="2011" name="J. Bacteriol.">
        <title>Complete Genome Sequence of the Haloalkaliphilic, Hydrogen Producing Halanaerobium hydrogenoformans.</title>
        <authorList>
            <person name="Brown S.D."/>
            <person name="Begemann M.B."/>
            <person name="Mormile M.R."/>
            <person name="Wall J.D."/>
            <person name="Han C.S."/>
            <person name="Goodwin L.A."/>
            <person name="Pitluck S."/>
            <person name="Land M.L."/>
            <person name="Hauser L.J."/>
            <person name="Elias D.A."/>
        </authorList>
    </citation>
    <scope>NUCLEOTIDE SEQUENCE [LARGE SCALE GENOMIC DNA]</scope>
    <source>
        <strain evidence="3">sapolanicus</strain>
    </source>
</reference>